<keyword evidence="3" id="KW-0663">Pyridoxal phosphate</keyword>
<dbReference type="InterPro" id="IPR050087">
    <property type="entry name" value="AON_synthase_class-II"/>
</dbReference>
<dbReference type="GO" id="GO:0009102">
    <property type="term" value="P:biotin biosynthetic process"/>
    <property type="evidence" value="ECO:0007669"/>
    <property type="project" value="TreeGrafter"/>
</dbReference>
<dbReference type="PANTHER" id="PTHR13693:SF100">
    <property type="entry name" value="8-AMINO-7-OXONONANOATE SYNTHASE"/>
    <property type="match status" value="1"/>
</dbReference>
<sequence>MNEALLARYDASLRGLARKDRLRTLSPRAGLDFSSNDYLGLAASKRLGDAVAAAIARGTPVGATGSRLLRGNSPEHEALEADAAAFFGAERALFFGSGYIANFALLTTLPQKGDLLILDELAHASMHEGARAGRAEFKLAAHNDIDAVEDAITRWRAEGGMARIWIAVESLYSMDGDRAPMARLIALADRHEAFLVVDEAHATGIWGPDGRGLAAAFEGRDNIVALHTCGKALGASGALVTGPGTLCDYLVNRCRPFIYATAPSPLMAVAVREALAMLSDEPQRRVQLQERVAFAGRQLAERCGVKPSGSQIQPFVIGDNRRTMAVAAALQTRGFDIRGIRPPTVPEGTSRLRISLTLNVDEADISAMVEALVEVLAST</sequence>
<dbReference type="InterPro" id="IPR004839">
    <property type="entry name" value="Aminotransferase_I/II_large"/>
</dbReference>
<reference evidence="5 6" key="1">
    <citation type="submission" date="2018-10" db="EMBL/GenBank/DDBJ databases">
        <authorList>
            <person name="Perry B.J."/>
            <person name="Sullivan J.T."/>
            <person name="Murphy R.J.T."/>
            <person name="Ramsay J.P."/>
            <person name="Ronson C.W."/>
        </authorList>
    </citation>
    <scope>NUCLEOTIDE SEQUENCE [LARGE SCALE GENOMIC DNA]</scope>
    <source>
        <strain evidence="5 6">R88b</strain>
    </source>
</reference>
<dbReference type="Pfam" id="PF00155">
    <property type="entry name" value="Aminotran_1_2"/>
    <property type="match status" value="1"/>
</dbReference>
<dbReference type="SUPFAM" id="SSF53383">
    <property type="entry name" value="PLP-dependent transferases"/>
    <property type="match status" value="1"/>
</dbReference>
<dbReference type="InterPro" id="IPR015421">
    <property type="entry name" value="PyrdxlP-dep_Trfase_major"/>
</dbReference>
<keyword evidence="2" id="KW-0808">Transferase</keyword>
<accession>A0A6M7X1G9</accession>
<dbReference type="Proteomes" id="UP000503017">
    <property type="component" value="Chromosome"/>
</dbReference>
<dbReference type="RefSeq" id="WP_027033153.1">
    <property type="nucleotide sequence ID" value="NZ_CP033367.1"/>
</dbReference>
<evidence type="ECO:0000256" key="2">
    <source>
        <dbReference type="ARBA" id="ARBA00022679"/>
    </source>
</evidence>
<evidence type="ECO:0000256" key="1">
    <source>
        <dbReference type="ARBA" id="ARBA00001933"/>
    </source>
</evidence>
<dbReference type="InterPro" id="IPR015422">
    <property type="entry name" value="PyrdxlP-dep_Trfase_small"/>
</dbReference>
<protein>
    <submittedName>
        <fullName evidence="5">8-amino-7-oxononanoate synthase</fullName>
    </submittedName>
</protein>
<dbReference type="PANTHER" id="PTHR13693">
    <property type="entry name" value="CLASS II AMINOTRANSFERASE/8-AMINO-7-OXONONANOATE SYNTHASE"/>
    <property type="match status" value="1"/>
</dbReference>
<dbReference type="Gene3D" id="3.90.1150.10">
    <property type="entry name" value="Aspartate Aminotransferase, domain 1"/>
    <property type="match status" value="1"/>
</dbReference>
<dbReference type="Gene3D" id="3.40.640.10">
    <property type="entry name" value="Type I PLP-dependent aspartate aminotransferase-like (Major domain)"/>
    <property type="match status" value="1"/>
</dbReference>
<gene>
    <name evidence="5" type="ORF">EB235_34210</name>
</gene>
<dbReference type="AlphaFoldDB" id="A0A6M7X1G9"/>
<evidence type="ECO:0000313" key="6">
    <source>
        <dbReference type="Proteomes" id="UP000503017"/>
    </source>
</evidence>
<dbReference type="GO" id="GO:0008710">
    <property type="term" value="F:8-amino-7-oxononanoate synthase activity"/>
    <property type="evidence" value="ECO:0007669"/>
    <property type="project" value="TreeGrafter"/>
</dbReference>
<name>A0A6M7X1G9_RHILI</name>
<dbReference type="InterPro" id="IPR015424">
    <property type="entry name" value="PyrdxlP-dep_Trfase"/>
</dbReference>
<organism evidence="5 6">
    <name type="scientific">Mesorhizobium loti R88b</name>
    <dbReference type="NCBI Taxonomy" id="935548"/>
    <lineage>
        <taxon>Bacteria</taxon>
        <taxon>Pseudomonadati</taxon>
        <taxon>Pseudomonadota</taxon>
        <taxon>Alphaproteobacteria</taxon>
        <taxon>Hyphomicrobiales</taxon>
        <taxon>Phyllobacteriaceae</taxon>
        <taxon>Mesorhizobium</taxon>
    </lineage>
</organism>
<evidence type="ECO:0000313" key="5">
    <source>
        <dbReference type="EMBL" id="QKD05868.1"/>
    </source>
</evidence>
<dbReference type="GeneID" id="66686418"/>
<evidence type="ECO:0000256" key="3">
    <source>
        <dbReference type="ARBA" id="ARBA00022898"/>
    </source>
</evidence>
<dbReference type="GO" id="GO:0030170">
    <property type="term" value="F:pyridoxal phosphate binding"/>
    <property type="evidence" value="ECO:0007669"/>
    <property type="project" value="InterPro"/>
</dbReference>
<feature type="domain" description="Aminotransferase class I/classII large" evidence="4">
    <location>
        <begin position="31"/>
        <end position="372"/>
    </location>
</feature>
<evidence type="ECO:0000259" key="4">
    <source>
        <dbReference type="Pfam" id="PF00155"/>
    </source>
</evidence>
<comment type="cofactor">
    <cofactor evidence="1">
        <name>pyridoxal 5'-phosphate</name>
        <dbReference type="ChEBI" id="CHEBI:597326"/>
    </cofactor>
</comment>
<proteinExistence type="predicted"/>
<dbReference type="EMBL" id="CP033367">
    <property type="protein sequence ID" value="QKD05868.1"/>
    <property type="molecule type" value="Genomic_DNA"/>
</dbReference>